<dbReference type="RefSeq" id="WP_008845972.1">
    <property type="nucleotide sequence ID" value="NZ_BAEN01000067.1"/>
</dbReference>
<dbReference type="PROSITE" id="PS50975">
    <property type="entry name" value="ATP_GRASP"/>
    <property type="match status" value="1"/>
</dbReference>
<keyword evidence="2" id="KW-0547">Nucleotide-binding</keyword>
<accession>K6YY61</accession>
<dbReference type="GO" id="GO:0018169">
    <property type="term" value="F:ribosomal S6-glutamic acid ligase activity"/>
    <property type="evidence" value="ECO:0007669"/>
    <property type="project" value="TreeGrafter"/>
</dbReference>
<dbReference type="PANTHER" id="PTHR21621:SF0">
    <property type="entry name" value="BETA-CITRYLGLUTAMATE SYNTHASE B-RELATED"/>
    <property type="match status" value="1"/>
</dbReference>
<dbReference type="GO" id="GO:0009432">
    <property type="term" value="P:SOS response"/>
    <property type="evidence" value="ECO:0007669"/>
    <property type="project" value="TreeGrafter"/>
</dbReference>
<keyword evidence="1" id="KW-0464">Manganese</keyword>
<feature type="domain" description="ATP-grasp" evidence="3">
    <location>
        <begin position="127"/>
        <end position="300"/>
    </location>
</feature>
<organism evidence="4 5">
    <name type="scientific">Aliiglaciecola lipolytica E3</name>
    <dbReference type="NCBI Taxonomy" id="1127673"/>
    <lineage>
        <taxon>Bacteria</taxon>
        <taxon>Pseudomonadati</taxon>
        <taxon>Pseudomonadota</taxon>
        <taxon>Gammaproteobacteria</taxon>
        <taxon>Alteromonadales</taxon>
        <taxon>Alteromonadaceae</taxon>
        <taxon>Aliiglaciecola</taxon>
    </lineage>
</organism>
<evidence type="ECO:0000256" key="1">
    <source>
        <dbReference type="ARBA" id="ARBA00023211"/>
    </source>
</evidence>
<dbReference type="eggNOG" id="COG0189">
    <property type="taxonomic scope" value="Bacteria"/>
</dbReference>
<gene>
    <name evidence="4" type="ORF">GLIP_3558</name>
</gene>
<evidence type="ECO:0000313" key="5">
    <source>
        <dbReference type="Proteomes" id="UP000006334"/>
    </source>
</evidence>
<dbReference type="InterPro" id="IPR011761">
    <property type="entry name" value="ATP-grasp"/>
</dbReference>
<dbReference type="Proteomes" id="UP000006334">
    <property type="component" value="Unassembled WGS sequence"/>
</dbReference>
<evidence type="ECO:0000259" key="3">
    <source>
        <dbReference type="PROSITE" id="PS50975"/>
    </source>
</evidence>
<sequence>MSVVIILGASQDCHALHMLQACHKAGVEAALFDTSQYPSCHGISWNPVLAQGGLRLNSTLYRFEQIHSVFWSSVGPPGLEDTTNPSLYQIAMSDSSSALRTFFDESSIHWINSWQVFDSHKVKPRQLHKAATIGAKIPQTYIGNESEDLLAFAKQFKKLLFKPVYGGAHATLVDKNQLSLLHLQKVLKYAPVTIQEYIQGTNIRTYVIGSHVYSAEIVSDEVDFRMQSNPVHIPTPTPPQIAILAKRLTKSFNMHWTAIDWRRDHRGNYYFLEANPSPMFIHFEQLTGYPITEMLIQSLTQSSHLCDVG</sequence>
<proteinExistence type="predicted"/>
<dbReference type="Gene3D" id="3.30.470.20">
    <property type="entry name" value="ATP-grasp fold, B domain"/>
    <property type="match status" value="1"/>
</dbReference>
<keyword evidence="5" id="KW-1185">Reference proteome</keyword>
<evidence type="ECO:0000256" key="2">
    <source>
        <dbReference type="PROSITE-ProRule" id="PRU00409"/>
    </source>
</evidence>
<dbReference type="GO" id="GO:0046872">
    <property type="term" value="F:metal ion binding"/>
    <property type="evidence" value="ECO:0007669"/>
    <property type="project" value="InterPro"/>
</dbReference>
<dbReference type="STRING" id="1127673.GLIP_3558"/>
<dbReference type="OrthoDB" id="583309at2"/>
<comment type="caution">
    <text evidence="4">The sequence shown here is derived from an EMBL/GenBank/DDBJ whole genome shotgun (WGS) entry which is preliminary data.</text>
</comment>
<dbReference type="EMBL" id="BAEN01000067">
    <property type="protein sequence ID" value="GAC16170.1"/>
    <property type="molecule type" value="Genomic_DNA"/>
</dbReference>
<protein>
    <recommendedName>
        <fullName evidence="3">ATP-grasp domain-containing protein</fullName>
    </recommendedName>
</protein>
<reference evidence="4 5" key="1">
    <citation type="journal article" date="2017" name="Antonie Van Leeuwenhoek">
        <title>Rhizobium rhizosphaerae sp. nov., a novel species isolated from rice rhizosphere.</title>
        <authorList>
            <person name="Zhao J.J."/>
            <person name="Zhang J."/>
            <person name="Zhang R.J."/>
            <person name="Zhang C.W."/>
            <person name="Yin H.Q."/>
            <person name="Zhang X.X."/>
        </authorList>
    </citation>
    <scope>NUCLEOTIDE SEQUENCE [LARGE SCALE GENOMIC DNA]</scope>
    <source>
        <strain evidence="4 5">E3</strain>
    </source>
</reference>
<evidence type="ECO:0000313" key="4">
    <source>
        <dbReference type="EMBL" id="GAC16170.1"/>
    </source>
</evidence>
<dbReference type="PANTHER" id="PTHR21621">
    <property type="entry name" value="RIBOSOMAL PROTEIN S6 MODIFICATION PROTEIN"/>
    <property type="match status" value="1"/>
</dbReference>
<dbReference type="GO" id="GO:0005737">
    <property type="term" value="C:cytoplasm"/>
    <property type="evidence" value="ECO:0007669"/>
    <property type="project" value="TreeGrafter"/>
</dbReference>
<keyword evidence="2" id="KW-0067">ATP-binding</keyword>
<dbReference type="Pfam" id="PF08443">
    <property type="entry name" value="RimK"/>
    <property type="match status" value="1"/>
</dbReference>
<name>K6YY61_9ALTE</name>
<dbReference type="GO" id="GO:0005524">
    <property type="term" value="F:ATP binding"/>
    <property type="evidence" value="ECO:0007669"/>
    <property type="project" value="UniProtKB-UniRule"/>
</dbReference>
<dbReference type="SUPFAM" id="SSF56059">
    <property type="entry name" value="Glutathione synthetase ATP-binding domain-like"/>
    <property type="match status" value="1"/>
</dbReference>
<dbReference type="AlphaFoldDB" id="K6YY61"/>
<dbReference type="InterPro" id="IPR013651">
    <property type="entry name" value="ATP-grasp_RimK-type"/>
</dbReference>